<protein>
    <submittedName>
        <fullName evidence="2">Uncharacterized protein</fullName>
    </submittedName>
</protein>
<evidence type="ECO:0000313" key="3">
    <source>
        <dbReference type="Proteomes" id="UP001212997"/>
    </source>
</evidence>
<feature type="transmembrane region" description="Helical" evidence="1">
    <location>
        <begin position="135"/>
        <end position="161"/>
    </location>
</feature>
<keyword evidence="1" id="KW-0472">Membrane</keyword>
<gene>
    <name evidence="2" type="ORF">NLI96_g2523</name>
</gene>
<dbReference type="EMBL" id="JANAWD010000057">
    <property type="protein sequence ID" value="KAJ3488899.1"/>
    <property type="molecule type" value="Genomic_DNA"/>
</dbReference>
<proteinExistence type="predicted"/>
<feature type="transmembrane region" description="Helical" evidence="1">
    <location>
        <begin position="173"/>
        <end position="198"/>
    </location>
</feature>
<dbReference type="AlphaFoldDB" id="A0AAD5V8M7"/>
<dbReference type="Proteomes" id="UP001212997">
    <property type="component" value="Unassembled WGS sequence"/>
</dbReference>
<evidence type="ECO:0000256" key="1">
    <source>
        <dbReference type="SAM" id="Phobius"/>
    </source>
</evidence>
<evidence type="ECO:0000313" key="2">
    <source>
        <dbReference type="EMBL" id="KAJ3488899.1"/>
    </source>
</evidence>
<name>A0AAD5V8M7_9APHY</name>
<keyword evidence="1" id="KW-1133">Transmembrane helix</keyword>
<reference evidence="2" key="1">
    <citation type="submission" date="2022-07" db="EMBL/GenBank/DDBJ databases">
        <title>Genome Sequence of Physisporinus lineatus.</title>
        <authorList>
            <person name="Buettner E."/>
        </authorList>
    </citation>
    <scope>NUCLEOTIDE SEQUENCE</scope>
    <source>
        <strain evidence="2">VT162</strain>
    </source>
</reference>
<comment type="caution">
    <text evidence="2">The sequence shown here is derived from an EMBL/GenBank/DDBJ whole genome shotgun (WGS) entry which is preliminary data.</text>
</comment>
<keyword evidence="1" id="KW-0812">Transmembrane</keyword>
<sequence>MNVFSRSSLRLTHILFFCVPVWFDRRLHALQGSDSGIENHASFPRFIQWCTSVWGVTLTFDAALIAVPLPWSDEGWGECPGARSLNLCGTILATGNAILCAVHISSFSNYPPNLERVWIKVASQKATTGSFQTSYLLAMPIVFILWAALCSFSAMVVVLWADIIPPQISPPPIVLSIASSAVLLSVAICIVYAVVAFIRICDWTRGRADSIP</sequence>
<keyword evidence="3" id="KW-1185">Reference proteome</keyword>
<accession>A0AAD5V8M7</accession>
<organism evidence="2 3">
    <name type="scientific">Meripilus lineatus</name>
    <dbReference type="NCBI Taxonomy" id="2056292"/>
    <lineage>
        <taxon>Eukaryota</taxon>
        <taxon>Fungi</taxon>
        <taxon>Dikarya</taxon>
        <taxon>Basidiomycota</taxon>
        <taxon>Agaricomycotina</taxon>
        <taxon>Agaricomycetes</taxon>
        <taxon>Polyporales</taxon>
        <taxon>Meripilaceae</taxon>
        <taxon>Meripilus</taxon>
    </lineage>
</organism>